<protein>
    <submittedName>
        <fullName evidence="1">Uncharacterized protein</fullName>
    </submittedName>
</protein>
<dbReference type="GO" id="GO:0048367">
    <property type="term" value="P:shoot system development"/>
    <property type="evidence" value="ECO:0007669"/>
    <property type="project" value="InterPro"/>
</dbReference>
<dbReference type="PANTHER" id="PTHR33070:SF120">
    <property type="entry name" value="EXPRESSED PROTEIN"/>
    <property type="match status" value="1"/>
</dbReference>
<dbReference type="PANTHER" id="PTHR33070">
    <property type="entry name" value="OS06G0725500 PROTEIN"/>
    <property type="match status" value="1"/>
</dbReference>
<name>A0AAV5M828_9ROSI</name>
<accession>A0AAV5M828</accession>
<evidence type="ECO:0000313" key="2">
    <source>
        <dbReference type="Proteomes" id="UP001054252"/>
    </source>
</evidence>
<dbReference type="InterPro" id="IPR004320">
    <property type="entry name" value="BPS1_pln"/>
</dbReference>
<dbReference type="Proteomes" id="UP001054252">
    <property type="component" value="Unassembled WGS sequence"/>
</dbReference>
<dbReference type="Pfam" id="PF03087">
    <property type="entry name" value="BPS1"/>
    <property type="match status" value="1"/>
</dbReference>
<dbReference type="AlphaFoldDB" id="A0AAV5M828"/>
<keyword evidence="2" id="KW-1185">Reference proteome</keyword>
<organism evidence="1 2">
    <name type="scientific">Rubroshorea leprosula</name>
    <dbReference type="NCBI Taxonomy" id="152421"/>
    <lineage>
        <taxon>Eukaryota</taxon>
        <taxon>Viridiplantae</taxon>
        <taxon>Streptophyta</taxon>
        <taxon>Embryophyta</taxon>
        <taxon>Tracheophyta</taxon>
        <taxon>Spermatophyta</taxon>
        <taxon>Magnoliopsida</taxon>
        <taxon>eudicotyledons</taxon>
        <taxon>Gunneridae</taxon>
        <taxon>Pentapetalae</taxon>
        <taxon>rosids</taxon>
        <taxon>malvids</taxon>
        <taxon>Malvales</taxon>
        <taxon>Dipterocarpaceae</taxon>
        <taxon>Rubroshorea</taxon>
    </lineage>
</organism>
<evidence type="ECO:0000313" key="1">
    <source>
        <dbReference type="EMBL" id="GKV45159.1"/>
    </source>
</evidence>
<proteinExistence type="predicted"/>
<comment type="caution">
    <text evidence="1">The sequence shown here is derived from an EMBL/GenBank/DDBJ whole genome shotgun (WGS) entry which is preliminary data.</text>
</comment>
<sequence>MVGSVNFHIRSISLPSRFQSNCIEAELKKLQNFDSSSASDTIQTGFTRLAELYNSVKELIRSPLTQQALHRQQHAEPVEVAVDGSVAMLDACTAARDIILTMKEKAEHLQSALRRRGGDSSIVDNIHAYISFRKKMKKEISKSLTTLTRLESNITVSLPIMDADYDLLMLVKGLRESSAITISSFRSQLLFFSMPLMKTKPGGLFSKLIPVAAEKGQKFFSEVRMTDIAVCNLRGKIREGDAKIDVQMELSRLETIFMIR</sequence>
<reference evidence="1 2" key="1">
    <citation type="journal article" date="2021" name="Commun. Biol.">
        <title>The genome of Shorea leprosula (Dipterocarpaceae) highlights the ecological relevance of drought in aseasonal tropical rainforests.</title>
        <authorList>
            <person name="Ng K.K.S."/>
            <person name="Kobayashi M.J."/>
            <person name="Fawcett J.A."/>
            <person name="Hatakeyama M."/>
            <person name="Paape T."/>
            <person name="Ng C.H."/>
            <person name="Ang C.C."/>
            <person name="Tnah L.H."/>
            <person name="Lee C.T."/>
            <person name="Nishiyama T."/>
            <person name="Sese J."/>
            <person name="O'Brien M.J."/>
            <person name="Copetti D."/>
            <person name="Mohd Noor M.I."/>
            <person name="Ong R.C."/>
            <person name="Putra M."/>
            <person name="Sireger I.Z."/>
            <person name="Indrioko S."/>
            <person name="Kosugi Y."/>
            <person name="Izuno A."/>
            <person name="Isagi Y."/>
            <person name="Lee S.L."/>
            <person name="Shimizu K.K."/>
        </authorList>
    </citation>
    <scope>NUCLEOTIDE SEQUENCE [LARGE SCALE GENOMIC DNA]</scope>
    <source>
        <strain evidence="1">214</strain>
    </source>
</reference>
<dbReference type="GO" id="GO:0048364">
    <property type="term" value="P:root development"/>
    <property type="evidence" value="ECO:0007669"/>
    <property type="project" value="InterPro"/>
</dbReference>
<gene>
    <name evidence="1" type="ORF">SLEP1_g52269</name>
</gene>
<dbReference type="EMBL" id="BPVZ01000190">
    <property type="protein sequence ID" value="GKV45159.1"/>
    <property type="molecule type" value="Genomic_DNA"/>
</dbReference>